<dbReference type="AlphaFoldDB" id="A0A6A6NDR3"/>
<name>A0A6A6NDR3_HEVBR</name>
<proteinExistence type="predicted"/>
<gene>
    <name evidence="2" type="ORF">GH714_031541</name>
</gene>
<dbReference type="PANTHER" id="PTHR35290">
    <property type="entry name" value="PROTEIN CASPARIAN STRIP INTEGRITY FACTOR 1-RELATED"/>
    <property type="match status" value="1"/>
</dbReference>
<dbReference type="Proteomes" id="UP000467840">
    <property type="component" value="Chromosome 11"/>
</dbReference>
<keyword evidence="3" id="KW-1185">Reference proteome</keyword>
<sequence>MKKMAQMPFGESFRKFGDFGSYPQGTAGPSNAKAAGPSGVKISKVEEEEEEHVEAAEKEKEEMCKIQVEAANTSKQTLVLLKLRGRRSTMEKNYYLEASYLRYSLETAKESNIMGAFMVLNKFTLLFLLASTAFLSPSSAGRRSMFLDKLANQVDATIYEELSSKPLNLDEASIIHERILRANTKDYGTYDPASSR</sequence>
<comment type="caution">
    <text evidence="2">The sequence shown here is derived from an EMBL/GenBank/DDBJ whole genome shotgun (WGS) entry which is preliminary data.</text>
</comment>
<evidence type="ECO:0000313" key="3">
    <source>
        <dbReference type="Proteomes" id="UP000467840"/>
    </source>
</evidence>
<dbReference type="InterPro" id="IPR038974">
    <property type="entry name" value="CIF1/2"/>
</dbReference>
<protein>
    <submittedName>
        <fullName evidence="2">Uncharacterized protein</fullName>
    </submittedName>
</protein>
<dbReference type="PANTHER" id="PTHR35290:SF2">
    <property type="entry name" value="PROTEIN CASPARIAN STRIP INTEGRITY FACTOR 1"/>
    <property type="match status" value="1"/>
</dbReference>
<reference evidence="2 3" key="1">
    <citation type="journal article" date="2020" name="Mol. Plant">
        <title>The Chromosome-Based Rubber Tree Genome Provides New Insights into Spurge Genome Evolution and Rubber Biosynthesis.</title>
        <authorList>
            <person name="Liu J."/>
            <person name="Shi C."/>
            <person name="Shi C.C."/>
            <person name="Li W."/>
            <person name="Zhang Q.J."/>
            <person name="Zhang Y."/>
            <person name="Li K."/>
            <person name="Lu H.F."/>
            <person name="Shi C."/>
            <person name="Zhu S.T."/>
            <person name="Xiao Z.Y."/>
            <person name="Nan H."/>
            <person name="Yue Y."/>
            <person name="Zhu X.G."/>
            <person name="Wu Y."/>
            <person name="Hong X.N."/>
            <person name="Fan G.Y."/>
            <person name="Tong Y."/>
            <person name="Zhang D."/>
            <person name="Mao C.L."/>
            <person name="Liu Y.L."/>
            <person name="Hao S.J."/>
            <person name="Liu W.Q."/>
            <person name="Lv M.Q."/>
            <person name="Zhang H.B."/>
            <person name="Liu Y."/>
            <person name="Hu-Tang G.R."/>
            <person name="Wang J.P."/>
            <person name="Wang J.H."/>
            <person name="Sun Y.H."/>
            <person name="Ni S.B."/>
            <person name="Chen W.B."/>
            <person name="Zhang X.C."/>
            <person name="Jiao Y.N."/>
            <person name="Eichler E.E."/>
            <person name="Li G.H."/>
            <person name="Liu X."/>
            <person name="Gao L.Z."/>
        </authorList>
    </citation>
    <scope>NUCLEOTIDE SEQUENCE [LARGE SCALE GENOMIC DNA]</scope>
    <source>
        <strain evidence="3">cv. GT1</strain>
        <tissue evidence="2">Leaf</tissue>
    </source>
</reference>
<feature type="region of interest" description="Disordered" evidence="1">
    <location>
        <begin position="20"/>
        <end position="40"/>
    </location>
</feature>
<accession>A0A6A6NDR3</accession>
<evidence type="ECO:0000256" key="1">
    <source>
        <dbReference type="SAM" id="MobiDB-lite"/>
    </source>
</evidence>
<dbReference type="EMBL" id="JAAGAX010000002">
    <property type="protein sequence ID" value="KAF2322868.1"/>
    <property type="molecule type" value="Genomic_DNA"/>
</dbReference>
<evidence type="ECO:0000313" key="2">
    <source>
        <dbReference type="EMBL" id="KAF2322868.1"/>
    </source>
</evidence>
<organism evidence="2 3">
    <name type="scientific">Hevea brasiliensis</name>
    <name type="common">Para rubber tree</name>
    <name type="synonym">Siphonia brasiliensis</name>
    <dbReference type="NCBI Taxonomy" id="3981"/>
    <lineage>
        <taxon>Eukaryota</taxon>
        <taxon>Viridiplantae</taxon>
        <taxon>Streptophyta</taxon>
        <taxon>Embryophyta</taxon>
        <taxon>Tracheophyta</taxon>
        <taxon>Spermatophyta</taxon>
        <taxon>Magnoliopsida</taxon>
        <taxon>eudicotyledons</taxon>
        <taxon>Gunneridae</taxon>
        <taxon>Pentapetalae</taxon>
        <taxon>rosids</taxon>
        <taxon>fabids</taxon>
        <taxon>Malpighiales</taxon>
        <taxon>Euphorbiaceae</taxon>
        <taxon>Crotonoideae</taxon>
        <taxon>Micrandreae</taxon>
        <taxon>Hevea</taxon>
    </lineage>
</organism>